<dbReference type="GO" id="GO:0003677">
    <property type="term" value="F:DNA binding"/>
    <property type="evidence" value="ECO:0007669"/>
    <property type="project" value="UniProtKB-UniRule"/>
</dbReference>
<keyword evidence="3" id="KW-0862">Zinc</keyword>
<evidence type="ECO:0000256" key="3">
    <source>
        <dbReference type="ARBA" id="ARBA00022833"/>
    </source>
</evidence>
<evidence type="ECO:0000259" key="7">
    <source>
        <dbReference type="PROSITE" id="PS50950"/>
    </source>
</evidence>
<sequence length="1200" mass="134439">MPGRTKKGLSSKQKCWAALCGTNKVDNPDLTFHSFPANVELCWEWVRLSGHSLLCAEEHKKLMSCRALCSKHFTRDQYAVPRDPASLLNRNAKPSIFTQPPVQIMRPGFLGVFLDENGKPSFPPPVPLRKNTRIVTPVVASHPNPVILSNMVAPAAPAAECEPDHVFLEPTPQTECLGPNKRKSCVLSSIENIPKRRRCLDFGSALSPAGDNTAAMPASSATPAFGDDIGPELLSTPLPSPRPTASRELFCDTPVPIRSSSTATSQQLGSNSRGCKYTNVLTEYNLFQQDITPKKKRLVEGVKLLKRKVSNLERSLLARKENNKALQKFCNGPSISKLKTSLKTKEGVILMEAQFANKGSKKNGFRWTLEQKTLGLALYKASRKSYSFLRKILNLPSRSTLLALMAKLVFETGINKSFFTHLKEVIKDFSPRDRACILMWDEVHLAQSLNYNEAKDAVEGWVKHSEGETTKQVANKALTFMVQSLTKKWKQPVAYYFSHGETPANMLAELIVGVTGNLQEAGFDIRASVSDQGGNNLKAVRLLRSPFTAQSDLPGRKPLCADCKKKKTVVSKAKKKAEKDGTKLKGDDAYFSLRNCSVCRLNSVQPAVVTHYRINNNNNIYHFWDVPHLLKMLRTNFQKYNVNFAAGKTACWDHITSLRDENGHDGTFFHVALKLTDHHLKLTHNQDKMKVSLAAQVLSNRVATTLIKIAEWNESTIPGCRATGEFVYFVDQLFDSFNGSSKRRHGKKLRVNLSDHSPHFDFWEMAAINIRKWWFINSPKVFSSTTGWLENITAIKGLWHDLKRDFDLQYLNLRRLNQDPLENLFSVIKANGHKVPTVPQYISAIKTSIITNLRNSGIRGANCEEDGGELLTDLNVFFGLVTRTAGAGADTSSPSSLDLFSSDISDAELMTTAEEQELLSLTKAPIIHESVEVDVEQQQGSESDDMFEELFGGDFEGDEQPEEEDEISLHSLSRNMTFLTVGNVPKCIQKPRRKKKAAAPEPSEEELIRRDLQRENTSLLGNRRKITAYVTGFIVRKVCDRVKCDVCAATLLADELEDDHELILAFEYDKTVNKLTYARTQVIDFSVSSVNMFLEIMHTSFHMPGLMKLLFNRITSVVDFSSFGCLAHKEEVKRLMLLYFCRVSIHHRCRILNREFAKNWQNTKTVGSLPASSSQKQKGTQPKKKPSQPKKTPKAKGANG</sequence>
<evidence type="ECO:0000256" key="6">
    <source>
        <dbReference type="SAM" id="MobiDB-lite"/>
    </source>
</evidence>
<evidence type="ECO:0000256" key="1">
    <source>
        <dbReference type="ARBA" id="ARBA00022723"/>
    </source>
</evidence>
<keyword evidence="2 5" id="KW-0863">Zinc-finger</keyword>
<reference evidence="8" key="2">
    <citation type="journal article" date="2023" name="BMC Genomics">
        <title>Pest status, molecular evolution, and epigenetic factors derived from the genome assembly of Frankliniella fusca, a thysanopteran phytovirus vector.</title>
        <authorList>
            <person name="Catto M.A."/>
            <person name="Labadie P.E."/>
            <person name="Jacobson A.L."/>
            <person name="Kennedy G.G."/>
            <person name="Srinivasan R."/>
            <person name="Hunt B.G."/>
        </authorList>
    </citation>
    <scope>NUCLEOTIDE SEQUENCE</scope>
    <source>
        <strain evidence="8">PL_HMW_Pooled</strain>
    </source>
</reference>
<dbReference type="SUPFAM" id="SSF57716">
    <property type="entry name" value="Glucocorticoid receptor-like (DNA-binding domain)"/>
    <property type="match status" value="1"/>
</dbReference>
<dbReference type="Pfam" id="PF21788">
    <property type="entry name" value="TNP-like_GBD"/>
    <property type="match status" value="1"/>
</dbReference>
<accession>A0AAE1LD70</accession>
<name>A0AAE1LD70_9NEOP</name>
<dbReference type="InterPro" id="IPR048366">
    <property type="entry name" value="TNP-like_GBD"/>
</dbReference>
<proteinExistence type="predicted"/>
<dbReference type="InterPro" id="IPR048365">
    <property type="entry name" value="TNP-like_RNaseH_N"/>
</dbReference>
<organism evidence="8 9">
    <name type="scientific">Frankliniella fusca</name>
    <dbReference type="NCBI Taxonomy" id="407009"/>
    <lineage>
        <taxon>Eukaryota</taxon>
        <taxon>Metazoa</taxon>
        <taxon>Ecdysozoa</taxon>
        <taxon>Arthropoda</taxon>
        <taxon>Hexapoda</taxon>
        <taxon>Insecta</taxon>
        <taxon>Pterygota</taxon>
        <taxon>Neoptera</taxon>
        <taxon>Paraneoptera</taxon>
        <taxon>Thysanoptera</taxon>
        <taxon>Terebrantia</taxon>
        <taxon>Thripoidea</taxon>
        <taxon>Thripidae</taxon>
        <taxon>Frankliniella</taxon>
    </lineage>
</organism>
<feature type="region of interest" description="Disordered" evidence="6">
    <location>
        <begin position="1165"/>
        <end position="1200"/>
    </location>
</feature>
<dbReference type="PROSITE" id="PS50950">
    <property type="entry name" value="ZF_THAP"/>
    <property type="match status" value="1"/>
</dbReference>
<evidence type="ECO:0000256" key="5">
    <source>
        <dbReference type="PROSITE-ProRule" id="PRU00309"/>
    </source>
</evidence>
<dbReference type="EMBL" id="JAHWGI010000340">
    <property type="protein sequence ID" value="KAK3913837.1"/>
    <property type="molecule type" value="Genomic_DNA"/>
</dbReference>
<keyword evidence="1" id="KW-0479">Metal-binding</keyword>
<evidence type="ECO:0000256" key="2">
    <source>
        <dbReference type="ARBA" id="ARBA00022771"/>
    </source>
</evidence>
<dbReference type="SMART" id="SM00980">
    <property type="entry name" value="THAP"/>
    <property type="match status" value="1"/>
</dbReference>
<protein>
    <submittedName>
        <fullName evidence="8">DNA transposase</fullName>
    </submittedName>
</protein>
<dbReference type="InterPro" id="IPR006612">
    <property type="entry name" value="THAP_Znf"/>
</dbReference>
<keyword evidence="9" id="KW-1185">Reference proteome</keyword>
<dbReference type="GO" id="GO:0008270">
    <property type="term" value="F:zinc ion binding"/>
    <property type="evidence" value="ECO:0007669"/>
    <property type="project" value="UniProtKB-KW"/>
</dbReference>
<feature type="compositionally biased region" description="Basic residues" evidence="6">
    <location>
        <begin position="1181"/>
        <end position="1194"/>
    </location>
</feature>
<dbReference type="Pfam" id="PF21787">
    <property type="entry name" value="TNP-like_RNaseH_N"/>
    <property type="match status" value="1"/>
</dbReference>
<dbReference type="Pfam" id="PF05485">
    <property type="entry name" value="THAP"/>
    <property type="match status" value="1"/>
</dbReference>
<evidence type="ECO:0000313" key="8">
    <source>
        <dbReference type="EMBL" id="KAK3913837.1"/>
    </source>
</evidence>
<gene>
    <name evidence="8" type="ORF">KUF71_004818</name>
</gene>
<dbReference type="AlphaFoldDB" id="A0AAE1LD70"/>
<comment type="caution">
    <text evidence="8">The sequence shown here is derived from an EMBL/GenBank/DDBJ whole genome shotgun (WGS) entry which is preliminary data.</text>
</comment>
<keyword evidence="4 5" id="KW-0238">DNA-binding</keyword>
<evidence type="ECO:0000313" key="9">
    <source>
        <dbReference type="Proteomes" id="UP001219518"/>
    </source>
</evidence>
<feature type="domain" description="THAP-type" evidence="7">
    <location>
        <begin position="9"/>
        <end position="97"/>
    </location>
</feature>
<evidence type="ECO:0000256" key="4">
    <source>
        <dbReference type="ARBA" id="ARBA00023125"/>
    </source>
</evidence>
<dbReference type="Proteomes" id="UP001219518">
    <property type="component" value="Unassembled WGS sequence"/>
</dbReference>
<reference evidence="8" key="1">
    <citation type="submission" date="2021-07" db="EMBL/GenBank/DDBJ databases">
        <authorList>
            <person name="Catto M.A."/>
            <person name="Jacobson A."/>
            <person name="Kennedy G."/>
            <person name="Labadie P."/>
            <person name="Hunt B.G."/>
            <person name="Srinivasan R."/>
        </authorList>
    </citation>
    <scope>NUCLEOTIDE SEQUENCE</scope>
    <source>
        <strain evidence="8">PL_HMW_Pooled</strain>
        <tissue evidence="8">Head</tissue>
    </source>
</reference>